<dbReference type="Proteomes" id="UP000092555">
    <property type="component" value="Unassembled WGS sequence"/>
</dbReference>
<sequence>MFRSRYKDPYTVDRRVCKLANLISVVLLYSAASTNHTIPKDYLLLYLCETYYGKLVPPSSPIVVSPSTAAYFKLGSYKANSWVRKTYEKKHFILFPVVCGQILLNYLTPTQYKLNQRYFSVAIKRVLLDPIWTHFRMGVGFQAMAWRGLLVSYARHNGLLFLYMAALNFRTRLWRPCYKLGSELELGGHRLRKVCGKYILYCAQRANTVANFVYAPNLLSMVLLSKTAPLLAHWRPLKTKYMVNQKQTVKWYMRSIGFLAGLAAMLLHTIKYVTPIGRKSDLSTYSDFYTDSDFGPESDLDTDSGFGTDADSEDEGELDNPRVLGPDFYNSICIYLTQLIVLSKWRIVKENHPWFTVLKVGTWRRMETGLMCLFVWKLMNLNDHVTKHTLGSGSHELQKLRLNPWIKAVNRIMH</sequence>
<organism evidence="3 4">
    <name type="scientific">Metschnikowia bicuspidata var. bicuspidata NRRL YB-4993</name>
    <dbReference type="NCBI Taxonomy" id="869754"/>
    <lineage>
        <taxon>Eukaryota</taxon>
        <taxon>Fungi</taxon>
        <taxon>Dikarya</taxon>
        <taxon>Ascomycota</taxon>
        <taxon>Saccharomycotina</taxon>
        <taxon>Pichiomycetes</taxon>
        <taxon>Metschnikowiaceae</taxon>
        <taxon>Metschnikowia</taxon>
    </lineage>
</organism>
<evidence type="ECO:0000313" key="4">
    <source>
        <dbReference type="Proteomes" id="UP000092555"/>
    </source>
</evidence>
<feature type="transmembrane region" description="Helical" evidence="2">
    <location>
        <begin position="144"/>
        <end position="166"/>
    </location>
</feature>
<protein>
    <submittedName>
        <fullName evidence="3">Uncharacterized protein</fullName>
    </submittedName>
</protein>
<keyword evidence="2" id="KW-1133">Transmembrane helix</keyword>
<feature type="region of interest" description="Disordered" evidence="1">
    <location>
        <begin position="296"/>
        <end position="318"/>
    </location>
</feature>
<keyword evidence="2" id="KW-0812">Transmembrane</keyword>
<feature type="transmembrane region" description="Helical" evidence="2">
    <location>
        <begin position="251"/>
        <end position="270"/>
    </location>
</feature>
<dbReference type="GeneID" id="30028624"/>
<keyword evidence="4" id="KW-1185">Reference proteome</keyword>
<evidence type="ECO:0000313" key="3">
    <source>
        <dbReference type="EMBL" id="OBA24167.1"/>
    </source>
</evidence>
<dbReference type="OrthoDB" id="4075141at2759"/>
<accession>A0A1A0HJV1</accession>
<evidence type="ECO:0000256" key="1">
    <source>
        <dbReference type="SAM" id="MobiDB-lite"/>
    </source>
</evidence>
<dbReference type="AlphaFoldDB" id="A0A1A0HJV1"/>
<evidence type="ECO:0000256" key="2">
    <source>
        <dbReference type="SAM" id="Phobius"/>
    </source>
</evidence>
<name>A0A1A0HJV1_9ASCO</name>
<proteinExistence type="predicted"/>
<dbReference type="RefSeq" id="XP_018714648.1">
    <property type="nucleotide sequence ID" value="XM_018855648.1"/>
</dbReference>
<gene>
    <name evidence="3" type="ORF">METBIDRAFT_30497</name>
</gene>
<comment type="caution">
    <text evidence="3">The sequence shown here is derived from an EMBL/GenBank/DDBJ whole genome shotgun (WGS) entry which is preliminary data.</text>
</comment>
<feature type="transmembrane region" description="Helical" evidence="2">
    <location>
        <begin position="91"/>
        <end position="108"/>
    </location>
</feature>
<dbReference type="EMBL" id="LXTC01000001">
    <property type="protein sequence ID" value="OBA24167.1"/>
    <property type="molecule type" value="Genomic_DNA"/>
</dbReference>
<keyword evidence="2" id="KW-0472">Membrane</keyword>
<feature type="transmembrane region" description="Helical" evidence="2">
    <location>
        <begin position="212"/>
        <end position="231"/>
    </location>
</feature>
<reference evidence="3 4" key="1">
    <citation type="submission" date="2016-05" db="EMBL/GenBank/DDBJ databases">
        <title>Comparative genomics of biotechnologically important yeasts.</title>
        <authorList>
            <consortium name="DOE Joint Genome Institute"/>
            <person name="Riley R."/>
            <person name="Haridas S."/>
            <person name="Wolfe K.H."/>
            <person name="Lopes M.R."/>
            <person name="Hittinger C.T."/>
            <person name="Goker M."/>
            <person name="Salamov A."/>
            <person name="Wisecaver J."/>
            <person name="Long T.M."/>
            <person name="Aerts A.L."/>
            <person name="Barry K."/>
            <person name="Choi C."/>
            <person name="Clum A."/>
            <person name="Coughlan A.Y."/>
            <person name="Deshpande S."/>
            <person name="Douglass A.P."/>
            <person name="Hanson S.J."/>
            <person name="Klenk H.-P."/>
            <person name="LaButti K."/>
            <person name="Lapidus A."/>
            <person name="Lindquist E."/>
            <person name="Lipzen A."/>
            <person name="Meier-kolthoff J.P."/>
            <person name="Ohm R.A."/>
            <person name="Otillar R.P."/>
            <person name="Pangilinan J."/>
            <person name="Peng Y."/>
            <person name="Rokas A."/>
            <person name="Rosa C.A."/>
            <person name="Scheuner C."/>
            <person name="Sibirny A.A."/>
            <person name="Slot J.C."/>
            <person name="Stielow J.B."/>
            <person name="Sun H."/>
            <person name="Kurtzman C.P."/>
            <person name="Blackwell M."/>
            <person name="Grigoriev I.V."/>
            <person name="Jeffries T.W."/>
        </authorList>
    </citation>
    <scope>NUCLEOTIDE SEQUENCE [LARGE SCALE GENOMIC DNA]</scope>
    <source>
        <strain evidence="3 4">NRRL YB-4993</strain>
    </source>
</reference>